<dbReference type="STRING" id="983920.Y88_3087"/>
<keyword evidence="5 7" id="KW-1133">Transmembrane helix</keyword>
<dbReference type="InParanoid" id="F1ZCF7"/>
<feature type="transmembrane region" description="Helical" evidence="7">
    <location>
        <begin position="80"/>
        <end position="98"/>
    </location>
</feature>
<evidence type="ECO:0000313" key="9">
    <source>
        <dbReference type="Proteomes" id="UP000004728"/>
    </source>
</evidence>
<feature type="transmembrane region" description="Helical" evidence="7">
    <location>
        <begin position="12"/>
        <end position="30"/>
    </location>
</feature>
<dbReference type="GO" id="GO:0008961">
    <property type="term" value="F:phosphatidylglycerol-prolipoprotein diacylglyceryl transferase activity"/>
    <property type="evidence" value="ECO:0007669"/>
    <property type="project" value="InterPro"/>
</dbReference>
<gene>
    <name evidence="8" type="ORF">Y88_3087</name>
</gene>
<evidence type="ECO:0000256" key="7">
    <source>
        <dbReference type="SAM" id="Phobius"/>
    </source>
</evidence>
<dbReference type="eggNOG" id="COG0682">
    <property type="taxonomic scope" value="Bacteria"/>
</dbReference>
<dbReference type="RefSeq" id="WP_008070919.1">
    <property type="nucleotide sequence ID" value="NZ_GL876934.1"/>
</dbReference>
<protein>
    <submittedName>
        <fullName evidence="8">Prolipoprotein diacylglyceryl transferase</fullName>
    </submittedName>
</protein>
<keyword evidence="2" id="KW-1003">Cell membrane</keyword>
<evidence type="ECO:0000256" key="1">
    <source>
        <dbReference type="ARBA" id="ARBA00007150"/>
    </source>
</evidence>
<dbReference type="InterPro" id="IPR001640">
    <property type="entry name" value="Lgt"/>
</dbReference>
<keyword evidence="9" id="KW-1185">Reference proteome</keyword>
<reference evidence="8 9" key="1">
    <citation type="journal article" date="2012" name="J. Bacteriol.">
        <title>Draft Genome Sequence of Novosphingobium nitrogenifigens Y88T.</title>
        <authorList>
            <person name="Strabala T.J."/>
            <person name="Macdonald L."/>
            <person name="Liu V."/>
            <person name="Smit A.M."/>
        </authorList>
    </citation>
    <scope>NUCLEOTIDE SEQUENCE [LARGE SCALE GENOMIC DNA]</scope>
    <source>
        <strain evidence="8 9">DSM 19370</strain>
    </source>
</reference>
<comment type="similarity">
    <text evidence="1">Belongs to the Lgt family.</text>
</comment>
<dbReference type="AlphaFoldDB" id="F1ZCF7"/>
<accession>F1ZCF7</accession>
<evidence type="ECO:0000256" key="3">
    <source>
        <dbReference type="ARBA" id="ARBA00022679"/>
    </source>
</evidence>
<dbReference type="GO" id="GO:0005886">
    <property type="term" value="C:plasma membrane"/>
    <property type="evidence" value="ECO:0007669"/>
    <property type="project" value="InterPro"/>
</dbReference>
<feature type="transmembrane region" description="Helical" evidence="7">
    <location>
        <begin position="110"/>
        <end position="130"/>
    </location>
</feature>
<evidence type="ECO:0000256" key="5">
    <source>
        <dbReference type="ARBA" id="ARBA00022989"/>
    </source>
</evidence>
<evidence type="ECO:0000256" key="6">
    <source>
        <dbReference type="ARBA" id="ARBA00023136"/>
    </source>
</evidence>
<evidence type="ECO:0000313" key="8">
    <source>
        <dbReference type="EMBL" id="EGD57761.1"/>
    </source>
</evidence>
<keyword evidence="3 8" id="KW-0808">Transferase</keyword>
<dbReference type="HOGENOM" id="CLU_013386_1_2_5"/>
<dbReference type="Pfam" id="PF01790">
    <property type="entry name" value="LGT"/>
    <property type="match status" value="1"/>
</dbReference>
<keyword evidence="8" id="KW-0449">Lipoprotein</keyword>
<dbReference type="EMBL" id="AEWJ01000054">
    <property type="protein sequence ID" value="EGD57761.1"/>
    <property type="molecule type" value="Genomic_DNA"/>
</dbReference>
<name>F1ZCF7_9SPHN</name>
<keyword evidence="4 7" id="KW-0812">Transmembrane</keyword>
<keyword evidence="6 7" id="KW-0472">Membrane</keyword>
<dbReference type="Proteomes" id="UP000004728">
    <property type="component" value="Unassembled WGS sequence"/>
</dbReference>
<dbReference type="OrthoDB" id="871140at2"/>
<evidence type="ECO:0000256" key="2">
    <source>
        <dbReference type="ARBA" id="ARBA00022475"/>
    </source>
</evidence>
<dbReference type="GO" id="GO:0042158">
    <property type="term" value="P:lipoprotein biosynthetic process"/>
    <property type="evidence" value="ECO:0007669"/>
    <property type="project" value="InterPro"/>
</dbReference>
<dbReference type="PANTHER" id="PTHR30589">
    <property type="entry name" value="PROLIPOPROTEIN DIACYLGLYCERYL TRANSFERASE"/>
    <property type="match status" value="1"/>
</dbReference>
<organism evidence="8 9">
    <name type="scientific">Novosphingobium nitrogenifigens DSM 19370</name>
    <dbReference type="NCBI Taxonomy" id="983920"/>
    <lineage>
        <taxon>Bacteria</taxon>
        <taxon>Pseudomonadati</taxon>
        <taxon>Pseudomonadota</taxon>
        <taxon>Alphaproteobacteria</taxon>
        <taxon>Sphingomonadales</taxon>
        <taxon>Sphingomonadaceae</taxon>
        <taxon>Novosphingobium</taxon>
    </lineage>
</organism>
<feature type="transmembrane region" description="Helical" evidence="7">
    <location>
        <begin position="50"/>
        <end position="68"/>
    </location>
</feature>
<feature type="transmembrane region" description="Helical" evidence="7">
    <location>
        <begin position="209"/>
        <end position="231"/>
    </location>
</feature>
<evidence type="ECO:0000256" key="4">
    <source>
        <dbReference type="ARBA" id="ARBA00022692"/>
    </source>
</evidence>
<comment type="caution">
    <text evidence="8">The sequence shown here is derived from an EMBL/GenBank/DDBJ whole genome shotgun (WGS) entry which is preliminary data.</text>
</comment>
<proteinExistence type="inferred from homology"/>
<dbReference type="PANTHER" id="PTHR30589:SF0">
    <property type="entry name" value="PHOSPHATIDYLGLYCEROL--PROLIPOPROTEIN DIACYLGLYCERYL TRANSFERASE"/>
    <property type="match status" value="1"/>
</dbReference>
<sequence length="261" mass="28185">MVMIHIPTHPLVHYPGDILAWIAASLAGWWQHRAFPRETERLAQVTPPGYYVALALGGVVGAWLAGSLNTVPSGLAPSHSIAGALAGAIVGVEGWKWLHGVRGSTGGAFVLPVAVGIMVGRWGCLFAGLADQTYGVPTDLPWGVDLGDGIPRHPVEIYESLSMALFLLAYVPARLRGRAWARDHGFHAFVIVYGAQRFLWEFLKPYPKLIGPFNLFHLICGGLIAYGFVWWRNGGVRADHGAQGSALSVSQPDDEPVRNLP</sequence>